<keyword evidence="1" id="KW-0732">Signal</keyword>
<sequence>MLHARKNALGLMNIRQVFPINLFLVFSASCHAKPVTPPELLHSQCLVSHHHLRLQRHVSQQ</sequence>
<name>A0AAW1J4V3_SAPOF</name>
<accession>A0AAW1J4V3</accession>
<keyword evidence="3" id="KW-1185">Reference proteome</keyword>
<comment type="caution">
    <text evidence="2">The sequence shown here is derived from an EMBL/GenBank/DDBJ whole genome shotgun (WGS) entry which is preliminary data.</text>
</comment>
<evidence type="ECO:0000313" key="3">
    <source>
        <dbReference type="Proteomes" id="UP001443914"/>
    </source>
</evidence>
<gene>
    <name evidence="2" type="ORF">RND81_08G080000</name>
</gene>
<reference evidence="2" key="1">
    <citation type="submission" date="2024-03" db="EMBL/GenBank/DDBJ databases">
        <title>WGS assembly of Saponaria officinalis var. Norfolk2.</title>
        <authorList>
            <person name="Jenkins J."/>
            <person name="Shu S."/>
            <person name="Grimwood J."/>
            <person name="Barry K."/>
            <person name="Goodstein D."/>
            <person name="Schmutz J."/>
            <person name="Leebens-Mack J."/>
            <person name="Osbourn A."/>
        </authorList>
    </citation>
    <scope>NUCLEOTIDE SEQUENCE [LARGE SCALE GENOMIC DNA]</scope>
    <source>
        <strain evidence="2">JIC</strain>
    </source>
</reference>
<protein>
    <submittedName>
        <fullName evidence="2">Uncharacterized protein</fullName>
    </submittedName>
</protein>
<dbReference type="Proteomes" id="UP001443914">
    <property type="component" value="Unassembled WGS sequence"/>
</dbReference>
<dbReference type="PROSITE" id="PS51257">
    <property type="entry name" value="PROKAR_LIPOPROTEIN"/>
    <property type="match status" value="1"/>
</dbReference>
<feature type="chain" id="PRO_5043542120" evidence="1">
    <location>
        <begin position="33"/>
        <end position="61"/>
    </location>
</feature>
<feature type="signal peptide" evidence="1">
    <location>
        <begin position="1"/>
        <end position="32"/>
    </location>
</feature>
<dbReference type="EMBL" id="JBDFQZ010000008">
    <property type="protein sequence ID" value="KAK9698062.1"/>
    <property type="molecule type" value="Genomic_DNA"/>
</dbReference>
<organism evidence="2 3">
    <name type="scientific">Saponaria officinalis</name>
    <name type="common">Common soapwort</name>
    <name type="synonym">Lychnis saponaria</name>
    <dbReference type="NCBI Taxonomy" id="3572"/>
    <lineage>
        <taxon>Eukaryota</taxon>
        <taxon>Viridiplantae</taxon>
        <taxon>Streptophyta</taxon>
        <taxon>Embryophyta</taxon>
        <taxon>Tracheophyta</taxon>
        <taxon>Spermatophyta</taxon>
        <taxon>Magnoliopsida</taxon>
        <taxon>eudicotyledons</taxon>
        <taxon>Gunneridae</taxon>
        <taxon>Pentapetalae</taxon>
        <taxon>Caryophyllales</taxon>
        <taxon>Caryophyllaceae</taxon>
        <taxon>Caryophylleae</taxon>
        <taxon>Saponaria</taxon>
    </lineage>
</organism>
<dbReference type="AlphaFoldDB" id="A0AAW1J4V3"/>
<evidence type="ECO:0000256" key="1">
    <source>
        <dbReference type="SAM" id="SignalP"/>
    </source>
</evidence>
<evidence type="ECO:0000313" key="2">
    <source>
        <dbReference type="EMBL" id="KAK9698062.1"/>
    </source>
</evidence>
<proteinExistence type="predicted"/>